<protein>
    <submittedName>
        <fullName evidence="1">Uncharacterized protein</fullName>
    </submittedName>
</protein>
<feature type="non-terminal residue" evidence="1">
    <location>
        <position position="266"/>
    </location>
</feature>
<dbReference type="AlphaFoldDB" id="X1C845"/>
<gene>
    <name evidence="1" type="ORF">S01H4_44176</name>
</gene>
<evidence type="ECO:0000313" key="1">
    <source>
        <dbReference type="EMBL" id="GAH04251.1"/>
    </source>
</evidence>
<proteinExistence type="predicted"/>
<organism evidence="1">
    <name type="scientific">marine sediment metagenome</name>
    <dbReference type="NCBI Taxonomy" id="412755"/>
    <lineage>
        <taxon>unclassified sequences</taxon>
        <taxon>metagenomes</taxon>
        <taxon>ecological metagenomes</taxon>
    </lineage>
</organism>
<name>X1C845_9ZZZZ</name>
<reference evidence="1" key="1">
    <citation type="journal article" date="2014" name="Front. Microbiol.">
        <title>High frequency of phylogenetically diverse reductive dehalogenase-homologous genes in deep subseafloor sedimentary metagenomes.</title>
        <authorList>
            <person name="Kawai M."/>
            <person name="Futagami T."/>
            <person name="Toyoda A."/>
            <person name="Takaki Y."/>
            <person name="Nishi S."/>
            <person name="Hori S."/>
            <person name="Arai W."/>
            <person name="Tsubouchi T."/>
            <person name="Morono Y."/>
            <person name="Uchiyama I."/>
            <person name="Ito T."/>
            <person name="Fujiyama A."/>
            <person name="Inagaki F."/>
            <person name="Takami H."/>
        </authorList>
    </citation>
    <scope>NUCLEOTIDE SEQUENCE</scope>
    <source>
        <strain evidence="1">Expedition CK06-06</strain>
    </source>
</reference>
<sequence length="266" mass="29958">MSSRTNHKWAFRARFRRHAFGWRSQPAIKRIREAVSEIKKAARKDPVLGGEGAVLFLEKISPAIEQVDSSSGAIGTAVNNVIEALVPIIAKAPADGRQRDNWLERLWHAVEADDIPYIEMLPDYWGPLCVTPERASHWADVFINAVRMAWSPNPELRGYFKGTAACLSALLTAGRNAEIVELLERAPHKFWQERKWGVKALLAMGKKAEALRFAENSRGLNEPELMISEACEEILLESGMAEEAYRRYAIEANQKNTYLATFRAIV</sequence>
<dbReference type="EMBL" id="BART01024461">
    <property type="protein sequence ID" value="GAH04251.1"/>
    <property type="molecule type" value="Genomic_DNA"/>
</dbReference>
<comment type="caution">
    <text evidence="1">The sequence shown here is derived from an EMBL/GenBank/DDBJ whole genome shotgun (WGS) entry which is preliminary data.</text>
</comment>
<accession>X1C845</accession>